<name>F0R3A7_PHOSB</name>
<dbReference type="PANTHER" id="PTHR36120:SF2">
    <property type="entry name" value="FUCOSE ISOMERASE"/>
    <property type="match status" value="1"/>
</dbReference>
<evidence type="ECO:0000256" key="2">
    <source>
        <dbReference type="ARBA" id="ARBA00023277"/>
    </source>
</evidence>
<dbReference type="PANTHER" id="PTHR36120">
    <property type="entry name" value="FUCOSE ISOMERASE"/>
    <property type="match status" value="1"/>
</dbReference>
<evidence type="ECO:0000313" key="3">
    <source>
        <dbReference type="EMBL" id="ADY35516.1"/>
    </source>
</evidence>
<dbReference type="AlphaFoldDB" id="F0R3A7"/>
<dbReference type="RefSeq" id="WP_013616967.1">
    <property type="nucleotide sequence ID" value="NC_015164.1"/>
</dbReference>
<evidence type="ECO:0000313" key="4">
    <source>
        <dbReference type="Proteomes" id="UP000007486"/>
    </source>
</evidence>
<accession>F0R3A7</accession>
<evidence type="ECO:0000256" key="1">
    <source>
        <dbReference type="ARBA" id="ARBA00023235"/>
    </source>
</evidence>
<protein>
    <submittedName>
        <fullName evidence="3">L-fucose isomerase</fullName>
    </submittedName>
</protein>
<proteinExistence type="predicted"/>
<dbReference type="Proteomes" id="UP000007486">
    <property type="component" value="Chromosome"/>
</dbReference>
<dbReference type="EMBL" id="CP002530">
    <property type="protein sequence ID" value="ADY35516.1"/>
    <property type="molecule type" value="Genomic_DNA"/>
</dbReference>
<dbReference type="HOGENOM" id="CLU_055583_0_0_10"/>
<sequence length="411" mass="45885">MDLYLLIFTTGTYIAEQTYESHKELFIALEKHFTLHLVNYTKAETIPSNAYKMGFIGSGGVEDKVIQNFSSFSYPITLLTDGLNNSLAAALEVSACFGYKDMKVRIIHGSIPEMVEQVLIHHRAFAAKRSLKGKRIGVIGTPAPWLVASHVDYLLASQRWGVTYVDIPIEEVFKRFYAITDDEIGMQASIFANRAKACQDTTPDDLLRAMRLYKAVKDVCAEQKLDAVTLSSDQCISQLNATGNVTSALLTDEGIPAGGEGDLQTIMTMLMAYAITGKPTFMGNPSFIDRKRNELILAHCSVPTKMVDEFIIRDHFETGRGIGLQGLMHEGDITLFKCGGECLDEYYVSEGYLVENTNLISACRTQFRLKMNKPVDYFLNNPIGNHHVLIQGHHAAALQEFMQLNRCKLRE</sequence>
<dbReference type="GO" id="GO:0016861">
    <property type="term" value="F:intramolecular oxidoreductase activity, interconverting aldoses and ketoses"/>
    <property type="evidence" value="ECO:0007669"/>
    <property type="project" value="InterPro"/>
</dbReference>
<gene>
    <name evidence="3" type="ordered locus">Bacsa_0924</name>
</gene>
<dbReference type="KEGG" id="bsa:Bacsa_0924"/>
<organism evidence="3 4">
    <name type="scientific">Phocaeicola salanitronis (strain DSM 18170 / JCM 13657 / CCUG 60908 / BL78)</name>
    <name type="common">Bacteroides salanitronis</name>
    <dbReference type="NCBI Taxonomy" id="667015"/>
    <lineage>
        <taxon>Bacteria</taxon>
        <taxon>Pseudomonadati</taxon>
        <taxon>Bacteroidota</taxon>
        <taxon>Bacteroidia</taxon>
        <taxon>Bacteroidales</taxon>
        <taxon>Bacteroidaceae</taxon>
        <taxon>Phocaeicola</taxon>
    </lineage>
</organism>
<dbReference type="STRING" id="667015.Bacsa_0924"/>
<reference evidence="3 4" key="1">
    <citation type="journal article" date="2011" name="Stand. Genomic Sci.">
        <title>Complete genome sequence of Bacteroides salanitronis type strain (BL78).</title>
        <authorList>
            <person name="Gronow S."/>
            <person name="Held B."/>
            <person name="Lucas S."/>
            <person name="Lapidus A."/>
            <person name="Del Rio T.G."/>
            <person name="Nolan M."/>
            <person name="Tice H."/>
            <person name="Deshpande S."/>
            <person name="Cheng J.F."/>
            <person name="Pitluck S."/>
            <person name="Liolios K."/>
            <person name="Pagani I."/>
            <person name="Ivanova N."/>
            <person name="Mavromatis K."/>
            <person name="Pati A."/>
            <person name="Tapia R."/>
            <person name="Han C."/>
            <person name="Goodwin L."/>
            <person name="Chen A."/>
            <person name="Palaniappan K."/>
            <person name="Land M."/>
            <person name="Hauser L."/>
            <person name="Chang Y.J."/>
            <person name="Jeffries C.D."/>
            <person name="Brambilla E.M."/>
            <person name="Rohde M."/>
            <person name="Goker M."/>
            <person name="Detter J.C."/>
            <person name="Woyke T."/>
            <person name="Bristow J."/>
            <person name="Markowitz V."/>
            <person name="Hugenholtz P."/>
            <person name="Kyrpides N.C."/>
            <person name="Klenk H.P."/>
            <person name="Eisen J.A."/>
        </authorList>
    </citation>
    <scope>NUCLEOTIDE SEQUENCE [LARGE SCALE GENOMIC DNA]</scope>
    <source>
        <strain evidence="3 4">DSM 18170</strain>
    </source>
</reference>
<dbReference type="InterPro" id="IPR009015">
    <property type="entry name" value="Fucose_isomerase_N/cen_sf"/>
</dbReference>
<dbReference type="eggNOG" id="COG2407">
    <property type="taxonomic scope" value="Bacteria"/>
</dbReference>
<dbReference type="OrthoDB" id="5838738at2"/>
<dbReference type="GO" id="GO:0005996">
    <property type="term" value="P:monosaccharide metabolic process"/>
    <property type="evidence" value="ECO:0007669"/>
    <property type="project" value="InterPro"/>
</dbReference>
<keyword evidence="2" id="KW-0119">Carbohydrate metabolism</keyword>
<dbReference type="SUPFAM" id="SSF53743">
    <property type="entry name" value="FucI/AraA N-terminal and middle domains"/>
    <property type="match status" value="1"/>
</dbReference>
<dbReference type="GO" id="GO:0005737">
    <property type="term" value="C:cytoplasm"/>
    <property type="evidence" value="ECO:0007669"/>
    <property type="project" value="InterPro"/>
</dbReference>
<keyword evidence="1 3" id="KW-0413">Isomerase</keyword>
<keyword evidence="4" id="KW-1185">Reference proteome</keyword>